<dbReference type="HOGENOM" id="CLU_033863_21_3_11"/>
<dbReference type="Proteomes" id="UP000006637">
    <property type="component" value="Chromosome"/>
</dbReference>
<dbReference type="PANTHER" id="PTHR42920">
    <property type="entry name" value="OS03G0707200 PROTEIN-RELATED"/>
    <property type="match status" value="1"/>
</dbReference>
<feature type="transmembrane region" description="Helical" evidence="7">
    <location>
        <begin position="264"/>
        <end position="286"/>
    </location>
</feature>
<evidence type="ECO:0000256" key="5">
    <source>
        <dbReference type="ARBA" id="ARBA00022989"/>
    </source>
</evidence>
<dbReference type="AlphaFoldDB" id="Q1AZR1"/>
<dbReference type="KEGG" id="rxy:Rxyl_0138"/>
<gene>
    <name evidence="9" type="ordered locus">Rxyl_0138</name>
</gene>
<dbReference type="SUPFAM" id="SSF103481">
    <property type="entry name" value="Multidrug resistance efflux transporter EmrE"/>
    <property type="match status" value="2"/>
</dbReference>
<keyword evidence="10" id="KW-1185">Reference proteome</keyword>
<sequence length="292" mass="30214">MSRVNSATVRLAYTLLLVGVTAVWGWTFVVVQDAIAAYGVLGFLALRFTLASGAMAPFVARRAGLGTLLVGGGIGVVLAAGYLLQTLGLLYTTPTNSGLITGLFVVFAPLAARALFGELLSRRVMLAVGLSLLGMVLLAGQSPSGVRVGDALTLGCAAALGAHIALLSRYAREHDAGALAFAQMLSMAALFWAMWPLFEPVFAPPPGVWPAIALTGLVASAGAFWVQTAVQQRISAARAAVILTMEPVFAALFGYWLAGDRLNPVQLAGAALILSALVVGEVLPALRRGKKG</sequence>
<reference evidence="9 10" key="1">
    <citation type="submission" date="2006-06" db="EMBL/GenBank/DDBJ databases">
        <title>Complete sequence of Rubrobacter xylanophilus DSM 9941.</title>
        <authorList>
            <consortium name="US DOE Joint Genome Institute"/>
            <person name="Copeland A."/>
            <person name="Lucas S."/>
            <person name="Lapidus A."/>
            <person name="Barry K."/>
            <person name="Detter J.C."/>
            <person name="Glavina del Rio T."/>
            <person name="Hammon N."/>
            <person name="Israni S."/>
            <person name="Dalin E."/>
            <person name="Tice H."/>
            <person name="Pitluck S."/>
            <person name="Munk A.C."/>
            <person name="Brettin T."/>
            <person name="Bruce D."/>
            <person name="Han C."/>
            <person name="Tapia R."/>
            <person name="Gilna P."/>
            <person name="Schmutz J."/>
            <person name="Larimer F."/>
            <person name="Land M."/>
            <person name="Hauser L."/>
            <person name="Kyrpides N."/>
            <person name="Lykidis A."/>
            <person name="da Costa M.S."/>
            <person name="Rainey F.A."/>
            <person name="Empadinhas N."/>
            <person name="Jolivet E."/>
            <person name="Battista J.R."/>
            <person name="Richardson P."/>
        </authorList>
    </citation>
    <scope>NUCLEOTIDE SEQUENCE [LARGE SCALE GENOMIC DNA]</scope>
    <source>
        <strain evidence="10">DSM 9941 / JCM 11954 / NBRC 16129 / PRD-1</strain>
    </source>
</reference>
<dbReference type="Pfam" id="PF00892">
    <property type="entry name" value="EamA"/>
    <property type="match status" value="2"/>
</dbReference>
<name>Q1AZR1_RUBXD</name>
<dbReference type="InterPro" id="IPR051258">
    <property type="entry name" value="Diverse_Substrate_Transporter"/>
</dbReference>
<keyword evidence="3" id="KW-1003">Cell membrane</keyword>
<evidence type="ECO:0000256" key="3">
    <source>
        <dbReference type="ARBA" id="ARBA00022475"/>
    </source>
</evidence>
<dbReference type="PANTHER" id="PTHR42920:SF5">
    <property type="entry name" value="EAMA DOMAIN-CONTAINING PROTEIN"/>
    <property type="match status" value="1"/>
</dbReference>
<dbReference type="GO" id="GO:0005886">
    <property type="term" value="C:plasma membrane"/>
    <property type="evidence" value="ECO:0007669"/>
    <property type="project" value="UniProtKB-SubCell"/>
</dbReference>
<feature type="transmembrane region" description="Helical" evidence="7">
    <location>
        <begin position="238"/>
        <end position="258"/>
    </location>
</feature>
<feature type="transmembrane region" description="Helical" evidence="7">
    <location>
        <begin position="35"/>
        <end position="56"/>
    </location>
</feature>
<feature type="transmembrane region" description="Helical" evidence="7">
    <location>
        <begin position="152"/>
        <end position="171"/>
    </location>
</feature>
<feature type="domain" description="EamA" evidence="8">
    <location>
        <begin position="149"/>
        <end position="278"/>
    </location>
</feature>
<comment type="similarity">
    <text evidence="2">Belongs to the EamA transporter family.</text>
</comment>
<feature type="domain" description="EamA" evidence="8">
    <location>
        <begin position="15"/>
        <end position="138"/>
    </location>
</feature>
<dbReference type="InterPro" id="IPR037185">
    <property type="entry name" value="EmrE-like"/>
</dbReference>
<feature type="transmembrane region" description="Helical" evidence="7">
    <location>
        <begin position="97"/>
        <end position="116"/>
    </location>
</feature>
<proteinExistence type="inferred from homology"/>
<evidence type="ECO:0000256" key="6">
    <source>
        <dbReference type="ARBA" id="ARBA00023136"/>
    </source>
</evidence>
<dbReference type="InterPro" id="IPR000620">
    <property type="entry name" value="EamA_dom"/>
</dbReference>
<evidence type="ECO:0000313" key="9">
    <source>
        <dbReference type="EMBL" id="ABG03117.1"/>
    </source>
</evidence>
<comment type="subcellular location">
    <subcellularLocation>
        <location evidence="1">Cell membrane</location>
        <topology evidence="1">Multi-pass membrane protein</topology>
    </subcellularLocation>
</comment>
<feature type="transmembrane region" description="Helical" evidence="7">
    <location>
        <begin position="207"/>
        <end position="226"/>
    </location>
</feature>
<evidence type="ECO:0000256" key="1">
    <source>
        <dbReference type="ARBA" id="ARBA00004651"/>
    </source>
</evidence>
<feature type="transmembrane region" description="Helical" evidence="7">
    <location>
        <begin position="178"/>
        <end position="195"/>
    </location>
</feature>
<dbReference type="STRING" id="266117.Rxyl_0138"/>
<dbReference type="eggNOG" id="COG0697">
    <property type="taxonomic scope" value="Bacteria"/>
</dbReference>
<keyword evidence="4 7" id="KW-0812">Transmembrane</keyword>
<keyword evidence="6 7" id="KW-0472">Membrane</keyword>
<dbReference type="EMBL" id="CP000386">
    <property type="protein sequence ID" value="ABG03117.1"/>
    <property type="molecule type" value="Genomic_DNA"/>
</dbReference>
<protein>
    <recommendedName>
        <fullName evidence="8">EamA domain-containing protein</fullName>
    </recommendedName>
</protein>
<evidence type="ECO:0000259" key="8">
    <source>
        <dbReference type="Pfam" id="PF00892"/>
    </source>
</evidence>
<dbReference type="Gene3D" id="1.10.3730.20">
    <property type="match status" value="1"/>
</dbReference>
<feature type="transmembrane region" description="Helical" evidence="7">
    <location>
        <begin position="68"/>
        <end position="91"/>
    </location>
</feature>
<evidence type="ECO:0000256" key="4">
    <source>
        <dbReference type="ARBA" id="ARBA00022692"/>
    </source>
</evidence>
<accession>Q1AZR1</accession>
<feature type="transmembrane region" description="Helical" evidence="7">
    <location>
        <begin position="123"/>
        <end position="140"/>
    </location>
</feature>
<organism evidence="9 10">
    <name type="scientific">Rubrobacter xylanophilus (strain DSM 9941 / JCM 11954 / NBRC 16129 / PRD-1)</name>
    <dbReference type="NCBI Taxonomy" id="266117"/>
    <lineage>
        <taxon>Bacteria</taxon>
        <taxon>Bacillati</taxon>
        <taxon>Actinomycetota</taxon>
        <taxon>Rubrobacteria</taxon>
        <taxon>Rubrobacterales</taxon>
        <taxon>Rubrobacteraceae</taxon>
        <taxon>Rubrobacter</taxon>
    </lineage>
</organism>
<evidence type="ECO:0000313" key="10">
    <source>
        <dbReference type="Proteomes" id="UP000006637"/>
    </source>
</evidence>
<evidence type="ECO:0000256" key="7">
    <source>
        <dbReference type="SAM" id="Phobius"/>
    </source>
</evidence>
<dbReference type="PhylomeDB" id="Q1AZR1"/>
<feature type="transmembrane region" description="Helical" evidence="7">
    <location>
        <begin position="12"/>
        <end position="29"/>
    </location>
</feature>
<keyword evidence="5 7" id="KW-1133">Transmembrane helix</keyword>
<evidence type="ECO:0000256" key="2">
    <source>
        <dbReference type="ARBA" id="ARBA00007362"/>
    </source>
</evidence>